<reference evidence="1 2" key="1">
    <citation type="journal article" date="2020" name="Cell">
        <title>Large-Scale Comparative Analyses of Tick Genomes Elucidate Their Genetic Diversity and Vector Capacities.</title>
        <authorList>
            <consortium name="Tick Genome and Microbiome Consortium (TIGMIC)"/>
            <person name="Jia N."/>
            <person name="Wang J."/>
            <person name="Shi W."/>
            <person name="Du L."/>
            <person name="Sun Y."/>
            <person name="Zhan W."/>
            <person name="Jiang J.F."/>
            <person name="Wang Q."/>
            <person name="Zhang B."/>
            <person name="Ji P."/>
            <person name="Bell-Sakyi L."/>
            <person name="Cui X.M."/>
            <person name="Yuan T.T."/>
            <person name="Jiang B.G."/>
            <person name="Yang W.F."/>
            <person name="Lam T.T."/>
            <person name="Chang Q.C."/>
            <person name="Ding S.J."/>
            <person name="Wang X.J."/>
            <person name="Zhu J.G."/>
            <person name="Ruan X.D."/>
            <person name="Zhao L."/>
            <person name="Wei J.T."/>
            <person name="Ye R.Z."/>
            <person name="Que T.C."/>
            <person name="Du C.H."/>
            <person name="Zhou Y.H."/>
            <person name="Cheng J.X."/>
            <person name="Dai P.F."/>
            <person name="Guo W.B."/>
            <person name="Han X.H."/>
            <person name="Huang E.J."/>
            <person name="Li L.F."/>
            <person name="Wei W."/>
            <person name="Gao Y.C."/>
            <person name="Liu J.Z."/>
            <person name="Shao H.Z."/>
            <person name="Wang X."/>
            <person name="Wang C.C."/>
            <person name="Yang T.C."/>
            <person name="Huo Q.B."/>
            <person name="Li W."/>
            <person name="Chen H.Y."/>
            <person name="Chen S.E."/>
            <person name="Zhou L.G."/>
            <person name="Ni X.B."/>
            <person name="Tian J.H."/>
            <person name="Sheng Y."/>
            <person name="Liu T."/>
            <person name="Pan Y.S."/>
            <person name="Xia L.Y."/>
            <person name="Li J."/>
            <person name="Zhao F."/>
            <person name="Cao W.C."/>
        </authorList>
    </citation>
    <scope>NUCLEOTIDE SEQUENCE [LARGE SCALE GENOMIC DNA]</scope>
    <source>
        <strain evidence="1">Iper-2018</strain>
    </source>
</reference>
<gene>
    <name evidence="1" type="ORF">HPB47_023683</name>
</gene>
<evidence type="ECO:0000313" key="2">
    <source>
        <dbReference type="Proteomes" id="UP000805193"/>
    </source>
</evidence>
<comment type="caution">
    <text evidence="1">The sequence shown here is derived from an EMBL/GenBank/DDBJ whole genome shotgun (WGS) entry which is preliminary data.</text>
</comment>
<name>A0AC60Q680_IXOPE</name>
<keyword evidence="2" id="KW-1185">Reference proteome</keyword>
<organism evidence="1 2">
    <name type="scientific">Ixodes persulcatus</name>
    <name type="common">Taiga tick</name>
    <dbReference type="NCBI Taxonomy" id="34615"/>
    <lineage>
        <taxon>Eukaryota</taxon>
        <taxon>Metazoa</taxon>
        <taxon>Ecdysozoa</taxon>
        <taxon>Arthropoda</taxon>
        <taxon>Chelicerata</taxon>
        <taxon>Arachnida</taxon>
        <taxon>Acari</taxon>
        <taxon>Parasitiformes</taxon>
        <taxon>Ixodida</taxon>
        <taxon>Ixodoidea</taxon>
        <taxon>Ixodidae</taxon>
        <taxon>Ixodinae</taxon>
        <taxon>Ixodes</taxon>
    </lineage>
</organism>
<dbReference type="Proteomes" id="UP000805193">
    <property type="component" value="Unassembled WGS sequence"/>
</dbReference>
<evidence type="ECO:0000313" key="1">
    <source>
        <dbReference type="EMBL" id="KAG0429368.1"/>
    </source>
</evidence>
<sequence length="141" mass="15399">MCTSVKALGLLAAIITAANPVVLFNATGTTEDPMMATLDPEVAEMEEGFNRLNEDLGRFATKQFFPIVSEILYDTRLSSECAGGLLKLGTALRDSEIWVIQIDRIASADPGGVIFTAESADSDLTRHWWSLLERSLDHRAP</sequence>
<proteinExistence type="predicted"/>
<accession>A0AC60Q680</accession>
<dbReference type="EMBL" id="JABSTQ010009418">
    <property type="protein sequence ID" value="KAG0429368.1"/>
    <property type="molecule type" value="Genomic_DNA"/>
</dbReference>
<protein>
    <submittedName>
        <fullName evidence="1">Uncharacterized protein</fullName>
    </submittedName>
</protein>